<proteinExistence type="predicted"/>
<reference evidence="3" key="1">
    <citation type="submission" date="2019-11" db="EMBL/GenBank/DDBJ databases">
        <authorList>
            <person name="Feng L."/>
        </authorList>
    </citation>
    <scope>NUCLEOTIDE SEQUENCE</scope>
    <source>
        <strain evidence="3">AundefinedLFYP135</strain>
    </source>
</reference>
<evidence type="ECO:0000259" key="1">
    <source>
        <dbReference type="Pfam" id="PF14505"/>
    </source>
</evidence>
<dbReference type="Pfam" id="PF14505">
    <property type="entry name" value="DUF4438"/>
    <property type="match status" value="1"/>
</dbReference>
<evidence type="ECO:0008006" key="4">
    <source>
        <dbReference type="Google" id="ProtNLM"/>
    </source>
</evidence>
<sequence length="284" mass="30484">MLRTNRDQVVKISVQGEISAPIYSNPGKLDSEGRIFVLPGTGGITYNVKIGDPACGFECDHVEPGVSTKNYDEMKNNAYNYLSCIGNEATIITGDGKGAKGFVTGTHGGIEHVIMYFDPAILDTLNIGDKVNVKAYGQGLKLLDYPEITVKNLDPDLLDKLNIEEKSGKLIVPVAKKVPAKIMGSGLGSNTTNKGDYDICLFDDATVAEYGLRDLRLGDIVLLEDCDNTHGRNYLSGACTIGVVVHSDCRIMGHGPGVTTLLTSKRPLIEGKIDPKANLADILL</sequence>
<gene>
    <name evidence="3" type="ORF">AULFYP135_01909</name>
</gene>
<feature type="domain" description="DUF4438" evidence="1">
    <location>
        <begin position="29"/>
        <end position="159"/>
    </location>
</feature>
<evidence type="ECO:0000313" key="3">
    <source>
        <dbReference type="EMBL" id="VYT16513.1"/>
    </source>
</evidence>
<dbReference type="Pfam" id="PF20999">
    <property type="entry name" value="DUF4438_C"/>
    <property type="match status" value="1"/>
</dbReference>
<name>A0A6N2UHM9_9FIRM</name>
<dbReference type="InterPro" id="IPR029433">
    <property type="entry name" value="DUF4438_N"/>
</dbReference>
<evidence type="ECO:0000259" key="2">
    <source>
        <dbReference type="Pfam" id="PF20999"/>
    </source>
</evidence>
<feature type="domain" description="DUF4438" evidence="2">
    <location>
        <begin position="160"/>
        <end position="283"/>
    </location>
</feature>
<dbReference type="AlphaFoldDB" id="A0A6N2UHM9"/>
<dbReference type="Gene3D" id="2.102.30.10">
    <property type="entry name" value="tm1086 (SG structure) domain"/>
    <property type="match status" value="1"/>
</dbReference>
<organism evidence="3">
    <name type="scientific">uncultured Anaerotruncus sp</name>
    <dbReference type="NCBI Taxonomy" id="905011"/>
    <lineage>
        <taxon>Bacteria</taxon>
        <taxon>Bacillati</taxon>
        <taxon>Bacillota</taxon>
        <taxon>Clostridia</taxon>
        <taxon>Eubacteriales</taxon>
        <taxon>Oscillospiraceae</taxon>
        <taxon>Anaerotruncus</taxon>
        <taxon>environmental samples</taxon>
    </lineage>
</organism>
<dbReference type="InterPro" id="IPR044910">
    <property type="entry name" value="TM_1086_SG_dom"/>
</dbReference>
<dbReference type="Gene3D" id="2.40.10.170">
    <property type="match status" value="1"/>
</dbReference>
<dbReference type="InterPro" id="IPR044909">
    <property type="entry name" value="TM_1086_sf"/>
</dbReference>
<protein>
    <recommendedName>
        <fullName evidence="4">DUF4438 domain-containing protein</fullName>
    </recommendedName>
</protein>
<dbReference type="InterPro" id="IPR048399">
    <property type="entry name" value="DUF4438_C"/>
</dbReference>
<dbReference type="Gene3D" id="4.10.1180.10">
    <property type="entry name" value="tm1086 domain"/>
    <property type="match status" value="1"/>
</dbReference>
<accession>A0A6N2UHM9</accession>
<dbReference type="EMBL" id="CACRSL010000003">
    <property type="protein sequence ID" value="VYT16513.1"/>
    <property type="molecule type" value="Genomic_DNA"/>
</dbReference>